<proteinExistence type="predicted"/>
<evidence type="ECO:0000313" key="3">
    <source>
        <dbReference type="Proteomes" id="UP000228812"/>
    </source>
</evidence>
<dbReference type="EMBL" id="PCRZ01000036">
    <property type="protein sequence ID" value="PIP29801.1"/>
    <property type="molecule type" value="Genomic_DNA"/>
</dbReference>
<evidence type="ECO:0000313" key="2">
    <source>
        <dbReference type="EMBL" id="PIP29801.1"/>
    </source>
</evidence>
<feature type="transmembrane region" description="Helical" evidence="1">
    <location>
        <begin position="16"/>
        <end position="35"/>
    </location>
</feature>
<gene>
    <name evidence="2" type="ORF">COX26_02190</name>
</gene>
<comment type="caution">
    <text evidence="2">The sequence shown here is derived from an EMBL/GenBank/DDBJ whole genome shotgun (WGS) entry which is preliminary data.</text>
</comment>
<reference evidence="2 3" key="1">
    <citation type="submission" date="2017-09" db="EMBL/GenBank/DDBJ databases">
        <title>Depth-based differentiation of microbial function through sediment-hosted aquifers and enrichment of novel symbionts in the deep terrestrial subsurface.</title>
        <authorList>
            <person name="Probst A.J."/>
            <person name="Ladd B."/>
            <person name="Jarett J.K."/>
            <person name="Geller-Mcgrath D.E."/>
            <person name="Sieber C.M."/>
            <person name="Emerson J.B."/>
            <person name="Anantharaman K."/>
            <person name="Thomas B.C."/>
            <person name="Malmstrom R."/>
            <person name="Stieglmeier M."/>
            <person name="Klingl A."/>
            <person name="Woyke T."/>
            <person name="Ryan C.M."/>
            <person name="Banfield J.F."/>
        </authorList>
    </citation>
    <scope>NUCLEOTIDE SEQUENCE [LARGE SCALE GENOMIC DNA]</scope>
    <source>
        <strain evidence="2">CG23_combo_of_CG06-09_8_20_14_all_54_14</strain>
    </source>
</reference>
<sequence length="79" mass="8301">MDTSTQTSGSTGAKKTWWVVAALVIVVLAAAAWWFSSGNSTTDEFLGDTSSAIDSQLQSVNIGDLDSEFLEIDASVDAL</sequence>
<organism evidence="2 3">
    <name type="scientific">Candidatus Jorgensenbacteria bacterium CG23_combo_of_CG06-09_8_20_14_all_54_14</name>
    <dbReference type="NCBI Taxonomy" id="1974595"/>
    <lineage>
        <taxon>Bacteria</taxon>
        <taxon>Candidatus Joergenseniibacteriota</taxon>
    </lineage>
</organism>
<keyword evidence="1" id="KW-0472">Membrane</keyword>
<protein>
    <submittedName>
        <fullName evidence="2">Uncharacterized protein</fullName>
    </submittedName>
</protein>
<name>A0A2G9Z9K4_9BACT</name>
<accession>A0A2G9Z9K4</accession>
<keyword evidence="1" id="KW-0812">Transmembrane</keyword>
<keyword evidence="1" id="KW-1133">Transmembrane helix</keyword>
<evidence type="ECO:0000256" key="1">
    <source>
        <dbReference type="SAM" id="Phobius"/>
    </source>
</evidence>
<dbReference type="AlphaFoldDB" id="A0A2G9Z9K4"/>
<dbReference type="Proteomes" id="UP000228812">
    <property type="component" value="Unassembled WGS sequence"/>
</dbReference>